<dbReference type="CDD" id="cd06533">
    <property type="entry name" value="Glyco_transf_WecG_TagA"/>
    <property type="match status" value="1"/>
</dbReference>
<keyword evidence="2 3" id="KW-0808">Transferase</keyword>
<evidence type="ECO:0000256" key="2">
    <source>
        <dbReference type="ARBA" id="ARBA00022679"/>
    </source>
</evidence>
<proteinExistence type="predicted"/>
<name>A0A7W3P4C5_9ACTN</name>
<organism evidence="3 4">
    <name type="scientific">Microlunatus kandeliicorticis</name>
    <dbReference type="NCBI Taxonomy" id="1759536"/>
    <lineage>
        <taxon>Bacteria</taxon>
        <taxon>Bacillati</taxon>
        <taxon>Actinomycetota</taxon>
        <taxon>Actinomycetes</taxon>
        <taxon>Propionibacteriales</taxon>
        <taxon>Propionibacteriaceae</taxon>
        <taxon>Microlunatus</taxon>
    </lineage>
</organism>
<keyword evidence="4" id="KW-1185">Reference proteome</keyword>
<gene>
    <name evidence="3" type="ORF">FHX74_000284</name>
</gene>
<reference evidence="3 4" key="1">
    <citation type="submission" date="2020-07" db="EMBL/GenBank/DDBJ databases">
        <title>Sequencing the genomes of 1000 actinobacteria strains.</title>
        <authorList>
            <person name="Klenk H.-P."/>
        </authorList>
    </citation>
    <scope>NUCLEOTIDE SEQUENCE [LARGE SCALE GENOMIC DNA]</scope>
    <source>
        <strain evidence="3 4">DSM 100723</strain>
    </source>
</reference>
<dbReference type="NCBIfam" id="TIGR00696">
    <property type="entry name" value="wecG_tagA_cpsF"/>
    <property type="match status" value="1"/>
</dbReference>
<dbReference type="PANTHER" id="PTHR34136">
    <property type="match status" value="1"/>
</dbReference>
<protein>
    <submittedName>
        <fullName evidence="3">N-acetylglucosaminyldiphosphoundecaprenol N-acetyl-beta-D-mannosaminyltransferase</fullName>
        <ecNumber evidence="3">2.4.1.187</ecNumber>
    </submittedName>
</protein>
<accession>A0A7W3P4C5</accession>
<evidence type="ECO:0000313" key="4">
    <source>
        <dbReference type="Proteomes" id="UP000523079"/>
    </source>
</evidence>
<dbReference type="Pfam" id="PF03808">
    <property type="entry name" value="Glyco_tran_WecG"/>
    <property type="match status" value="1"/>
</dbReference>
<keyword evidence="1 3" id="KW-0328">Glycosyltransferase</keyword>
<dbReference type="GO" id="GO:0047244">
    <property type="term" value="F:N-acetylglucosaminyldiphosphoundecaprenol N-acetyl-beta-D-mannosaminyltransferase activity"/>
    <property type="evidence" value="ECO:0007669"/>
    <property type="project" value="UniProtKB-EC"/>
</dbReference>
<dbReference type="AlphaFoldDB" id="A0A7W3P4C5"/>
<evidence type="ECO:0000313" key="3">
    <source>
        <dbReference type="EMBL" id="MBA8792690.1"/>
    </source>
</evidence>
<dbReference type="EMBL" id="JACGWT010000001">
    <property type="protein sequence ID" value="MBA8792690.1"/>
    <property type="molecule type" value="Genomic_DNA"/>
</dbReference>
<dbReference type="EC" id="2.4.1.187" evidence="3"/>
<comment type="caution">
    <text evidence="3">The sequence shown here is derived from an EMBL/GenBank/DDBJ whole genome shotgun (WGS) entry which is preliminary data.</text>
</comment>
<dbReference type="RefSeq" id="WP_220483371.1">
    <property type="nucleotide sequence ID" value="NZ_JACGWT010000001.1"/>
</dbReference>
<dbReference type="InterPro" id="IPR004629">
    <property type="entry name" value="WecG_TagA_CpsF"/>
</dbReference>
<dbReference type="Proteomes" id="UP000523079">
    <property type="component" value="Unassembled WGS sequence"/>
</dbReference>
<evidence type="ECO:0000256" key="1">
    <source>
        <dbReference type="ARBA" id="ARBA00022676"/>
    </source>
</evidence>
<dbReference type="PANTHER" id="PTHR34136:SF1">
    <property type="entry name" value="UDP-N-ACETYL-D-MANNOSAMINURONIC ACID TRANSFERASE"/>
    <property type="match status" value="1"/>
</dbReference>
<sequence length="261" mass="29122">MLKPAAPARQMFGLKIDALTLDDVIWYSRRAIENRQRLLIGVVNAAKVINLRTDASLRESLMECDLVLADGQSVVWAGVVLKQRLPERVAGIDIFQELLALADAEHRSVYLLGARAEVLEKLVAVINQRYPGARVVGSRDGYFTEDESAGVAAKIREAGADMLFLGITSPKKEIFLGTYGSQLDVPVLHGVGGSFDVLAGVTQRAPQLWQRVGMEWAYRLKQEPSRLWRRYLNTNSRFVGLVVQEYRNRGGIGRKITKERS</sequence>